<proteinExistence type="predicted"/>
<sequence>MTYTIKVVLWSDVEGLELVESSVWHYANGGTWDLTHKGTDTSSPAYTLTMSGSGTSGMLRFKARSGELCAVAVGIHNYAPWSGVAVDLTPGETLQAVHKEFYAGGKRSSPTLKDANATSKTGFVVAVTYDQSSDNKAYEATVGITGP</sequence>
<protein>
    <submittedName>
        <fullName evidence="1">Lectin</fullName>
    </submittedName>
</protein>
<dbReference type="EMBL" id="BPQB01000076">
    <property type="protein sequence ID" value="GJE97751.1"/>
    <property type="molecule type" value="Genomic_DNA"/>
</dbReference>
<evidence type="ECO:0000313" key="2">
    <source>
        <dbReference type="Proteomes" id="UP000703269"/>
    </source>
</evidence>
<dbReference type="SUPFAM" id="SSF63724">
    <property type="entry name" value="Cytolysin/lectin"/>
    <property type="match status" value="1"/>
</dbReference>
<accession>A0A9P3LJP9</accession>
<reference evidence="1 2" key="1">
    <citation type="submission" date="2021-08" db="EMBL/GenBank/DDBJ databases">
        <title>Draft Genome Sequence of Phanerochaete sordida strain YK-624.</title>
        <authorList>
            <person name="Mori T."/>
            <person name="Dohra H."/>
            <person name="Suzuki T."/>
            <person name="Kawagishi H."/>
            <person name="Hirai H."/>
        </authorList>
    </citation>
    <scope>NUCLEOTIDE SEQUENCE [LARGE SCALE GENOMIC DNA]</scope>
    <source>
        <strain evidence="1 2">YK-624</strain>
    </source>
</reference>
<comment type="caution">
    <text evidence="1">The sequence shown here is derived from an EMBL/GenBank/DDBJ whole genome shotgun (WGS) entry which is preliminary data.</text>
</comment>
<dbReference type="AlphaFoldDB" id="A0A9P3LJP9"/>
<evidence type="ECO:0000313" key="1">
    <source>
        <dbReference type="EMBL" id="GJE97751.1"/>
    </source>
</evidence>
<dbReference type="OrthoDB" id="2794201at2759"/>
<organism evidence="1 2">
    <name type="scientific">Phanerochaete sordida</name>
    <dbReference type="NCBI Taxonomy" id="48140"/>
    <lineage>
        <taxon>Eukaryota</taxon>
        <taxon>Fungi</taxon>
        <taxon>Dikarya</taxon>
        <taxon>Basidiomycota</taxon>
        <taxon>Agaricomycotina</taxon>
        <taxon>Agaricomycetes</taxon>
        <taxon>Polyporales</taxon>
        <taxon>Phanerochaetaceae</taxon>
        <taxon>Phanerochaete</taxon>
    </lineage>
</organism>
<dbReference type="Pfam" id="PF07367">
    <property type="entry name" value="FB_lectin"/>
    <property type="match status" value="1"/>
</dbReference>
<dbReference type="Gene3D" id="2.60.270.20">
    <property type="entry name" value="Cytolysin/lectin"/>
    <property type="match status" value="1"/>
</dbReference>
<name>A0A9P3LJP9_9APHY</name>
<dbReference type="InterPro" id="IPR009960">
    <property type="entry name" value="Fruit_body_lectin_fun"/>
</dbReference>
<dbReference type="Proteomes" id="UP000703269">
    <property type="component" value="Unassembled WGS sequence"/>
</dbReference>
<dbReference type="InterPro" id="IPR015926">
    <property type="entry name" value="Cytolysin/lectin"/>
</dbReference>
<keyword evidence="2" id="KW-1185">Reference proteome</keyword>
<gene>
    <name evidence="1" type="ORF">PsYK624_139720</name>
</gene>